<accession>A0A7R9EWZ0</accession>
<feature type="region of interest" description="Disordered" evidence="1">
    <location>
        <begin position="77"/>
        <end position="101"/>
    </location>
</feature>
<dbReference type="InterPro" id="IPR050437">
    <property type="entry name" value="Ribos_protein_bS1-like"/>
</dbReference>
<dbReference type="GO" id="GO:0003735">
    <property type="term" value="F:structural constituent of ribosome"/>
    <property type="evidence" value="ECO:0007669"/>
    <property type="project" value="TreeGrafter"/>
</dbReference>
<organism evidence="2">
    <name type="scientific">Timema bartmani</name>
    <dbReference type="NCBI Taxonomy" id="61472"/>
    <lineage>
        <taxon>Eukaryota</taxon>
        <taxon>Metazoa</taxon>
        <taxon>Ecdysozoa</taxon>
        <taxon>Arthropoda</taxon>
        <taxon>Hexapoda</taxon>
        <taxon>Insecta</taxon>
        <taxon>Pterygota</taxon>
        <taxon>Neoptera</taxon>
        <taxon>Polyneoptera</taxon>
        <taxon>Phasmatodea</taxon>
        <taxon>Timematodea</taxon>
        <taxon>Timematoidea</taxon>
        <taxon>Timematidae</taxon>
        <taxon>Timema</taxon>
    </lineage>
</organism>
<protein>
    <submittedName>
        <fullName evidence="2">Uncharacterized protein</fullName>
    </submittedName>
</protein>
<dbReference type="PANTHER" id="PTHR10724:SF10">
    <property type="entry name" value="S1 RNA-BINDING DOMAIN-CONTAINING PROTEIN 1"/>
    <property type="match status" value="1"/>
</dbReference>
<dbReference type="Pfam" id="PF12836">
    <property type="entry name" value="HHH_3"/>
    <property type="match status" value="1"/>
</dbReference>
<dbReference type="AlphaFoldDB" id="A0A7R9EWZ0"/>
<sequence>MALVPSEALVGGLSRVEETSNNRPPRLTSASHAHINTPSFRDGWVTASAHMVDHSHHQAGYRYAKFGDLLLSISEQKNDGRERGEGRIREKQGKSLRTQSPHLESPVLIATDTSTLHQHVYRCEPQRYPQLSVQRRLSIGEERRMTCALRIEDGSATSLNITETGMRNLSTDHGPLHLYAIFAKDLSAAELRGKHLQTTSSPSLNGTGICPRNVAGLNASRATNLIEWRSTNGPFKNRQQILKVKGIGKKSFEQCAGFVRIQFPQDSINYNKTKGAKEEENPLDRTWIHPETYSIAKRTSNGVATPGFLTTGLDYEKSAVGGDVEILVVPDNAQSTEVIIGRT</sequence>
<name>A0A7R9EWZ0_9NEOP</name>
<proteinExistence type="predicted"/>
<dbReference type="SUPFAM" id="SSF47781">
    <property type="entry name" value="RuvA domain 2-like"/>
    <property type="match status" value="1"/>
</dbReference>
<dbReference type="InterPro" id="IPR010994">
    <property type="entry name" value="RuvA_2-like"/>
</dbReference>
<dbReference type="EMBL" id="OD565501">
    <property type="protein sequence ID" value="CAD7441933.1"/>
    <property type="molecule type" value="Genomic_DNA"/>
</dbReference>
<feature type="compositionally biased region" description="Basic and acidic residues" evidence="1">
    <location>
        <begin position="77"/>
        <end position="93"/>
    </location>
</feature>
<evidence type="ECO:0000313" key="2">
    <source>
        <dbReference type="EMBL" id="CAD7441933.1"/>
    </source>
</evidence>
<dbReference type="Gene3D" id="1.10.150.310">
    <property type="entry name" value="Tex RuvX-like domain-like"/>
    <property type="match status" value="1"/>
</dbReference>
<dbReference type="GO" id="GO:0006412">
    <property type="term" value="P:translation"/>
    <property type="evidence" value="ECO:0007669"/>
    <property type="project" value="TreeGrafter"/>
</dbReference>
<dbReference type="PANTHER" id="PTHR10724">
    <property type="entry name" value="30S RIBOSOMAL PROTEIN S1"/>
    <property type="match status" value="1"/>
</dbReference>
<reference evidence="2" key="1">
    <citation type="submission" date="2020-11" db="EMBL/GenBank/DDBJ databases">
        <authorList>
            <person name="Tran Van P."/>
        </authorList>
    </citation>
    <scope>NUCLEOTIDE SEQUENCE</scope>
</reference>
<dbReference type="GO" id="GO:0003729">
    <property type="term" value="F:mRNA binding"/>
    <property type="evidence" value="ECO:0007669"/>
    <property type="project" value="TreeGrafter"/>
</dbReference>
<gene>
    <name evidence="2" type="ORF">TBIB3V08_LOCUS4378</name>
</gene>
<evidence type="ECO:0000256" key="1">
    <source>
        <dbReference type="SAM" id="MobiDB-lite"/>
    </source>
</evidence>